<accession>A0ABS2GXJ1</accession>
<comment type="caution">
    <text evidence="2">The sequence shown here is derived from an EMBL/GenBank/DDBJ whole genome shotgun (WGS) entry which is preliminary data.</text>
</comment>
<dbReference type="SUPFAM" id="SSF55729">
    <property type="entry name" value="Acyl-CoA N-acyltransferases (Nat)"/>
    <property type="match status" value="1"/>
</dbReference>
<sequence>MSFEIKLTTLIIKAFASLKLCIDTFVVEQSRIYPELDDDDLHALHVYHLNDQNQVDAYARVFLVDDHIVFGRVVVAKSARHTGLATALMHHIIEACRQLGSKPIVILAQEQVVGYYKHFGFKTSGEPFIHESTPHVKMILEDY</sequence>
<dbReference type="RefSeq" id="WP_204785283.1">
    <property type="nucleotide sequence ID" value="NZ_JACJKU010000056.1"/>
</dbReference>
<dbReference type="Proteomes" id="UP000785625">
    <property type="component" value="Unassembled WGS sequence"/>
</dbReference>
<evidence type="ECO:0000313" key="2">
    <source>
        <dbReference type="EMBL" id="MBM6941012.1"/>
    </source>
</evidence>
<dbReference type="InterPro" id="IPR016181">
    <property type="entry name" value="Acyl_CoA_acyltransferase"/>
</dbReference>
<evidence type="ECO:0000313" key="3">
    <source>
        <dbReference type="Proteomes" id="UP000785625"/>
    </source>
</evidence>
<reference evidence="2 3" key="1">
    <citation type="journal article" date="2021" name="Sci. Rep.">
        <title>The distribution of antibiotic resistance genes in chicken gut microbiota commensals.</title>
        <authorList>
            <person name="Juricova H."/>
            <person name="Matiasovicova J."/>
            <person name="Kubasova T."/>
            <person name="Cejkova D."/>
            <person name="Rychlik I."/>
        </authorList>
    </citation>
    <scope>NUCLEOTIDE SEQUENCE [LARGE SCALE GENOMIC DNA]</scope>
    <source>
        <strain evidence="2 3">An574</strain>
    </source>
</reference>
<feature type="domain" description="N-acetyltransferase" evidence="1">
    <location>
        <begin position="5"/>
        <end position="143"/>
    </location>
</feature>
<protein>
    <submittedName>
        <fullName evidence="2">GNAT family N-acetyltransferase</fullName>
    </submittedName>
</protein>
<proteinExistence type="predicted"/>
<dbReference type="InterPro" id="IPR000182">
    <property type="entry name" value="GNAT_dom"/>
</dbReference>
<organism evidence="2 3">
    <name type="scientific">Limosilactobacillus coleohominis</name>
    <dbReference type="NCBI Taxonomy" id="181675"/>
    <lineage>
        <taxon>Bacteria</taxon>
        <taxon>Bacillati</taxon>
        <taxon>Bacillota</taxon>
        <taxon>Bacilli</taxon>
        <taxon>Lactobacillales</taxon>
        <taxon>Lactobacillaceae</taxon>
        <taxon>Limosilactobacillus</taxon>
    </lineage>
</organism>
<dbReference type="CDD" id="cd04301">
    <property type="entry name" value="NAT_SF"/>
    <property type="match status" value="1"/>
</dbReference>
<dbReference type="Gene3D" id="3.40.630.30">
    <property type="match status" value="1"/>
</dbReference>
<keyword evidence="3" id="KW-1185">Reference proteome</keyword>
<dbReference type="Pfam" id="PF13673">
    <property type="entry name" value="Acetyltransf_10"/>
    <property type="match status" value="1"/>
</dbReference>
<dbReference type="EMBL" id="JACJKU010000056">
    <property type="protein sequence ID" value="MBM6941012.1"/>
    <property type="molecule type" value="Genomic_DNA"/>
</dbReference>
<gene>
    <name evidence="2" type="ORF">H5975_05950</name>
</gene>
<name>A0ABS2GXJ1_9LACO</name>
<dbReference type="PROSITE" id="PS51186">
    <property type="entry name" value="GNAT"/>
    <property type="match status" value="1"/>
</dbReference>
<evidence type="ECO:0000259" key="1">
    <source>
        <dbReference type="PROSITE" id="PS51186"/>
    </source>
</evidence>